<comment type="caution">
    <text evidence="2">The sequence shown here is derived from an EMBL/GenBank/DDBJ whole genome shotgun (WGS) entry which is preliminary data.</text>
</comment>
<evidence type="ECO:0000256" key="1">
    <source>
        <dbReference type="SAM" id="MobiDB-lite"/>
    </source>
</evidence>
<evidence type="ECO:0000313" key="3">
    <source>
        <dbReference type="Proteomes" id="UP001066276"/>
    </source>
</evidence>
<feature type="compositionally biased region" description="Acidic residues" evidence="1">
    <location>
        <begin position="50"/>
        <end position="62"/>
    </location>
</feature>
<accession>A0AAV7TZ38</accession>
<reference evidence="2" key="1">
    <citation type="journal article" date="2022" name="bioRxiv">
        <title>Sequencing and chromosome-scale assembly of the giantPleurodeles waltlgenome.</title>
        <authorList>
            <person name="Brown T."/>
            <person name="Elewa A."/>
            <person name="Iarovenko S."/>
            <person name="Subramanian E."/>
            <person name="Araus A.J."/>
            <person name="Petzold A."/>
            <person name="Susuki M."/>
            <person name="Suzuki K.-i.T."/>
            <person name="Hayashi T."/>
            <person name="Toyoda A."/>
            <person name="Oliveira C."/>
            <person name="Osipova E."/>
            <person name="Leigh N.D."/>
            <person name="Simon A."/>
            <person name="Yun M.H."/>
        </authorList>
    </citation>
    <scope>NUCLEOTIDE SEQUENCE</scope>
    <source>
        <strain evidence="2">20211129_DDA</strain>
        <tissue evidence="2">Liver</tissue>
    </source>
</reference>
<keyword evidence="3" id="KW-1185">Reference proteome</keyword>
<gene>
    <name evidence="2" type="ORF">NDU88_006898</name>
</gene>
<evidence type="ECO:0000313" key="2">
    <source>
        <dbReference type="EMBL" id="KAJ1181696.1"/>
    </source>
</evidence>
<dbReference type="EMBL" id="JANPWB010000006">
    <property type="protein sequence ID" value="KAJ1181696.1"/>
    <property type="molecule type" value="Genomic_DNA"/>
</dbReference>
<dbReference type="Proteomes" id="UP001066276">
    <property type="component" value="Chromosome 3_2"/>
</dbReference>
<feature type="region of interest" description="Disordered" evidence="1">
    <location>
        <begin position="1"/>
        <end position="125"/>
    </location>
</feature>
<dbReference type="AlphaFoldDB" id="A0AAV7TZ38"/>
<feature type="compositionally biased region" description="Basic and acidic residues" evidence="1">
    <location>
        <begin position="63"/>
        <end position="97"/>
    </location>
</feature>
<proteinExistence type="predicted"/>
<organism evidence="2 3">
    <name type="scientific">Pleurodeles waltl</name>
    <name type="common">Iberian ribbed newt</name>
    <dbReference type="NCBI Taxonomy" id="8319"/>
    <lineage>
        <taxon>Eukaryota</taxon>
        <taxon>Metazoa</taxon>
        <taxon>Chordata</taxon>
        <taxon>Craniata</taxon>
        <taxon>Vertebrata</taxon>
        <taxon>Euteleostomi</taxon>
        <taxon>Amphibia</taxon>
        <taxon>Batrachia</taxon>
        <taxon>Caudata</taxon>
        <taxon>Salamandroidea</taxon>
        <taxon>Salamandridae</taxon>
        <taxon>Pleurodelinae</taxon>
        <taxon>Pleurodeles</taxon>
    </lineage>
</organism>
<name>A0AAV7TZ38_PLEWA</name>
<protein>
    <submittedName>
        <fullName evidence="2">Uncharacterized protein</fullName>
    </submittedName>
</protein>
<feature type="compositionally biased region" description="Basic and acidic residues" evidence="1">
    <location>
        <begin position="23"/>
        <end position="41"/>
    </location>
</feature>
<sequence length="170" mass="19743">MLRLEPLPEFPRGTRRSILSRSPTERGDVRENPGVKGLEERHRRRRKEDGEQEDREQEDREQEDSKKEDREEEDQRKEGDRRKRTRPEYPEREKTMIDDCGGGIRNQTPVAEEEKGGEASHIPRGTWLSQVQNRLCGSFSDLLGKAGGEQGGKRRWTGATPFKLQRAQFS</sequence>